<comment type="caution">
    <text evidence="2">The sequence shown here is derived from an EMBL/GenBank/DDBJ whole genome shotgun (WGS) entry which is preliminary data.</text>
</comment>
<feature type="transmembrane region" description="Helical" evidence="1">
    <location>
        <begin position="125"/>
        <end position="147"/>
    </location>
</feature>
<accession>A0A246J7S7</accession>
<protein>
    <recommendedName>
        <fullName evidence="4">Anti-sigma F factor</fullName>
    </recommendedName>
</protein>
<feature type="transmembrane region" description="Helical" evidence="1">
    <location>
        <begin position="59"/>
        <end position="81"/>
    </location>
</feature>
<keyword evidence="1" id="KW-0472">Membrane</keyword>
<evidence type="ECO:0008006" key="4">
    <source>
        <dbReference type="Google" id="ProtNLM"/>
    </source>
</evidence>
<evidence type="ECO:0000313" key="2">
    <source>
        <dbReference type="EMBL" id="OWQ88586.1"/>
    </source>
</evidence>
<gene>
    <name evidence="2" type="ORF">CDN99_17215</name>
</gene>
<keyword evidence="1" id="KW-0812">Transmembrane</keyword>
<keyword evidence="1" id="KW-1133">Transmembrane helix</keyword>
<feature type="transmembrane region" description="Helical" evidence="1">
    <location>
        <begin position="184"/>
        <end position="207"/>
    </location>
</feature>
<organism evidence="2 3">
    <name type="scientific">Roseateles aquatilis</name>
    <dbReference type="NCBI Taxonomy" id="431061"/>
    <lineage>
        <taxon>Bacteria</taxon>
        <taxon>Pseudomonadati</taxon>
        <taxon>Pseudomonadota</taxon>
        <taxon>Betaproteobacteria</taxon>
        <taxon>Burkholderiales</taxon>
        <taxon>Sphaerotilaceae</taxon>
        <taxon>Roseateles</taxon>
    </lineage>
</organism>
<dbReference type="OrthoDB" id="6059252at2"/>
<evidence type="ECO:0000313" key="3">
    <source>
        <dbReference type="Proteomes" id="UP000197468"/>
    </source>
</evidence>
<keyword evidence="3" id="KW-1185">Reference proteome</keyword>
<dbReference type="AlphaFoldDB" id="A0A246J7S7"/>
<feature type="transmembrane region" description="Helical" evidence="1">
    <location>
        <begin position="93"/>
        <end position="113"/>
    </location>
</feature>
<feature type="transmembrane region" description="Helical" evidence="1">
    <location>
        <begin position="159"/>
        <end position="178"/>
    </location>
</feature>
<dbReference type="EMBL" id="NIOF01000007">
    <property type="protein sequence ID" value="OWQ88586.1"/>
    <property type="molecule type" value="Genomic_DNA"/>
</dbReference>
<dbReference type="RefSeq" id="WP_088386109.1">
    <property type="nucleotide sequence ID" value="NZ_NIOF01000007.1"/>
</dbReference>
<name>A0A246J7S7_9BURK</name>
<reference evidence="2 3" key="1">
    <citation type="journal article" date="2008" name="Int. J. Syst. Evol. Microbiol.">
        <title>Description of Roseateles aquatilis sp. nov. and Roseateles terrae sp. nov., in the class Betaproteobacteria, and emended description of the genus Roseateles.</title>
        <authorList>
            <person name="Gomila M."/>
            <person name="Bowien B."/>
            <person name="Falsen E."/>
            <person name="Moore E.R."/>
            <person name="Lalucat J."/>
        </authorList>
    </citation>
    <scope>NUCLEOTIDE SEQUENCE [LARGE SCALE GENOMIC DNA]</scope>
    <source>
        <strain evidence="2 3">CCUG 48205</strain>
    </source>
</reference>
<dbReference type="Proteomes" id="UP000197468">
    <property type="component" value="Unassembled WGS sequence"/>
</dbReference>
<feature type="transmembrane region" description="Helical" evidence="1">
    <location>
        <begin position="26"/>
        <end position="47"/>
    </location>
</feature>
<proteinExistence type="predicted"/>
<sequence length="213" mass="22619">MKTDDLIGLLAASAAPVPRHAGEWRFAVALTIGVLLALAWVRTAYGIRADLGAVMTGSAFWLKVAMPLAVALSGLVVVFRLGHPGSRVKRWGLGLWLPVSLLWIWAAMVLWWAEPGTRGALLLGVTWRTCVFNVTATALPIGAALFWALKGLAPTRPGLTGAAAGWLAGAVGACVYSLHCPEMAAPFVAIWYVLGMGLSAALGGWAGRHWLRW</sequence>
<dbReference type="Pfam" id="PF06532">
    <property type="entry name" value="NrsF"/>
    <property type="match status" value="1"/>
</dbReference>
<dbReference type="InterPro" id="IPR009495">
    <property type="entry name" value="NrsF"/>
</dbReference>
<evidence type="ECO:0000256" key="1">
    <source>
        <dbReference type="SAM" id="Phobius"/>
    </source>
</evidence>